<evidence type="ECO:0000259" key="12">
    <source>
        <dbReference type="PROSITE" id="PS50212"/>
    </source>
</evidence>
<protein>
    <submittedName>
        <fullName evidence="13">Mitogen-activated protein kinase kinase</fullName>
        <ecNumber evidence="13">2.7.12.2</ecNumber>
    </submittedName>
</protein>
<dbReference type="Gene3D" id="1.10.510.10">
    <property type="entry name" value="Transferase(Phosphotransferase) domain 1"/>
    <property type="match status" value="1"/>
</dbReference>
<dbReference type="EMBL" id="CP119915">
    <property type="protein sequence ID" value="WFD21302.1"/>
    <property type="molecule type" value="Genomic_DNA"/>
</dbReference>
<dbReference type="PANTHER" id="PTHR47448">
    <property type="entry name" value="DUAL SPECIFICITY MITOGEN-ACTIVATED PROTEIN KINASE KINASE DSOR1-LIKE PROTEIN"/>
    <property type="match status" value="1"/>
</dbReference>
<keyword evidence="4 13" id="KW-0418">Kinase</keyword>
<keyword evidence="2 13" id="KW-0808">Transferase</keyword>
<dbReference type="GO" id="GO:0005524">
    <property type="term" value="F:ATP binding"/>
    <property type="evidence" value="ECO:0007669"/>
    <property type="project" value="UniProtKB-UniRule"/>
</dbReference>
<dbReference type="FunFam" id="3.30.200.20:FF:000040">
    <property type="entry name" value="Dual specificity mitogen-activated protein kinase kinase"/>
    <property type="match status" value="1"/>
</dbReference>
<dbReference type="PROSITE" id="PS50009">
    <property type="entry name" value="RASGEF_CAT"/>
    <property type="match status" value="1"/>
</dbReference>
<keyword evidence="3 8" id="KW-0547">Nucleotide-binding</keyword>
<reference evidence="13" key="1">
    <citation type="submission" date="2023-03" db="EMBL/GenBank/DDBJ databases">
        <title>Mating type loci evolution in Malassezia.</title>
        <authorList>
            <person name="Coelho M.A."/>
        </authorList>
    </citation>
    <scope>NUCLEOTIDE SEQUENCE</scope>
    <source>
        <strain evidence="13">CBS 10434</strain>
    </source>
</reference>
<accession>A0AAF0EF51</accession>
<feature type="domain" description="N-terminal Ras-GEF" evidence="12">
    <location>
        <begin position="694"/>
        <end position="816"/>
    </location>
</feature>
<dbReference type="PROSITE" id="PS00107">
    <property type="entry name" value="PROTEIN_KINASE_ATP"/>
    <property type="match status" value="1"/>
</dbReference>
<dbReference type="PROSITE" id="PS50212">
    <property type="entry name" value="RASGEF_NTER"/>
    <property type="match status" value="1"/>
</dbReference>
<comment type="similarity">
    <text evidence="6">Belongs to the protein kinase superfamily. STE Ser/Thr protein kinase family. MAP kinase kinase subfamily.</text>
</comment>
<dbReference type="PANTHER" id="PTHR47448:SF1">
    <property type="entry name" value="SERINE_THREONINE-PROTEIN KINASE STE7 HOMOLOG"/>
    <property type="match status" value="1"/>
</dbReference>
<proteinExistence type="inferred from homology"/>
<dbReference type="GO" id="GO:0005085">
    <property type="term" value="F:guanyl-nucleotide exchange factor activity"/>
    <property type="evidence" value="ECO:0007669"/>
    <property type="project" value="UniProtKB-KW"/>
</dbReference>
<keyword evidence="5 8" id="KW-0067">ATP-binding</keyword>
<dbReference type="Pfam" id="PF00069">
    <property type="entry name" value="Pkinase"/>
    <property type="match status" value="1"/>
</dbReference>
<dbReference type="SUPFAM" id="SSF56112">
    <property type="entry name" value="Protein kinase-like (PK-like)"/>
    <property type="match status" value="1"/>
</dbReference>
<dbReference type="InterPro" id="IPR000651">
    <property type="entry name" value="Ras-like_Gua-exchang_fac_N"/>
</dbReference>
<evidence type="ECO:0000259" key="10">
    <source>
        <dbReference type="PROSITE" id="PS50009"/>
    </source>
</evidence>
<dbReference type="InterPro" id="IPR036964">
    <property type="entry name" value="RASGEF_cat_dom_sf"/>
</dbReference>
<keyword evidence="1" id="KW-0723">Serine/threonine-protein kinase</keyword>
<evidence type="ECO:0000256" key="3">
    <source>
        <dbReference type="ARBA" id="ARBA00022741"/>
    </source>
</evidence>
<feature type="domain" description="Ras-GEF" evidence="10">
    <location>
        <begin position="860"/>
        <end position="1108"/>
    </location>
</feature>
<dbReference type="InterPro" id="IPR000719">
    <property type="entry name" value="Prot_kinase_dom"/>
</dbReference>
<evidence type="ECO:0000256" key="7">
    <source>
        <dbReference type="PROSITE-ProRule" id="PRU00168"/>
    </source>
</evidence>
<organism evidence="13 14">
    <name type="scientific">Malassezia caprae</name>
    <dbReference type="NCBI Taxonomy" id="1381934"/>
    <lineage>
        <taxon>Eukaryota</taxon>
        <taxon>Fungi</taxon>
        <taxon>Dikarya</taxon>
        <taxon>Basidiomycota</taxon>
        <taxon>Ustilaginomycotina</taxon>
        <taxon>Malasseziomycetes</taxon>
        <taxon>Malasseziales</taxon>
        <taxon>Malasseziaceae</taxon>
        <taxon>Malassezia</taxon>
    </lineage>
</organism>
<dbReference type="InterPro" id="IPR008271">
    <property type="entry name" value="Ser/Thr_kinase_AS"/>
</dbReference>
<evidence type="ECO:0000313" key="13">
    <source>
        <dbReference type="EMBL" id="WFD21302.1"/>
    </source>
</evidence>
<feature type="compositionally biased region" description="Basic and acidic residues" evidence="9">
    <location>
        <begin position="650"/>
        <end position="660"/>
    </location>
</feature>
<dbReference type="InterPro" id="IPR001895">
    <property type="entry name" value="RASGEF_cat_dom"/>
</dbReference>
<dbReference type="Gene3D" id="1.10.840.10">
    <property type="entry name" value="Ras guanine-nucleotide exchange factors catalytic domain"/>
    <property type="match status" value="1"/>
</dbReference>
<dbReference type="InterPro" id="IPR011009">
    <property type="entry name" value="Kinase-like_dom_sf"/>
</dbReference>
<dbReference type="GO" id="GO:0004674">
    <property type="term" value="F:protein serine/threonine kinase activity"/>
    <property type="evidence" value="ECO:0007669"/>
    <property type="project" value="UniProtKB-KW"/>
</dbReference>
<dbReference type="InterPro" id="IPR050915">
    <property type="entry name" value="MAP_kinase_kinase"/>
</dbReference>
<dbReference type="PROSITE" id="PS00108">
    <property type="entry name" value="PROTEIN_KINASE_ST"/>
    <property type="match status" value="1"/>
</dbReference>
<dbReference type="SMART" id="SM00147">
    <property type="entry name" value="RasGEF"/>
    <property type="match status" value="1"/>
</dbReference>
<dbReference type="SUPFAM" id="SSF48366">
    <property type="entry name" value="Ras GEF"/>
    <property type="match status" value="1"/>
</dbReference>
<evidence type="ECO:0000256" key="1">
    <source>
        <dbReference type="ARBA" id="ARBA00022527"/>
    </source>
</evidence>
<evidence type="ECO:0000256" key="5">
    <source>
        <dbReference type="ARBA" id="ARBA00022840"/>
    </source>
</evidence>
<evidence type="ECO:0000259" key="11">
    <source>
        <dbReference type="PROSITE" id="PS50011"/>
    </source>
</evidence>
<dbReference type="CDD" id="cd00155">
    <property type="entry name" value="RasGEF"/>
    <property type="match status" value="1"/>
</dbReference>
<feature type="binding site" evidence="8">
    <location>
        <position position="68"/>
    </location>
    <ligand>
        <name>ATP</name>
        <dbReference type="ChEBI" id="CHEBI:30616"/>
    </ligand>
</feature>
<dbReference type="SMART" id="SM00220">
    <property type="entry name" value="S_TKc"/>
    <property type="match status" value="1"/>
</dbReference>
<evidence type="ECO:0000256" key="8">
    <source>
        <dbReference type="PROSITE-ProRule" id="PRU10141"/>
    </source>
</evidence>
<name>A0AAF0EF51_9BASI</name>
<dbReference type="EC" id="2.7.12.2" evidence="13"/>
<feature type="compositionally biased region" description="Polar residues" evidence="9">
    <location>
        <begin position="616"/>
        <end position="649"/>
    </location>
</feature>
<evidence type="ECO:0000256" key="6">
    <source>
        <dbReference type="ARBA" id="ARBA00038035"/>
    </source>
</evidence>
<dbReference type="Gene3D" id="3.30.200.20">
    <property type="entry name" value="Phosphorylase Kinase, domain 1"/>
    <property type="match status" value="1"/>
</dbReference>
<dbReference type="InterPro" id="IPR023578">
    <property type="entry name" value="Ras_GEF_dom_sf"/>
</dbReference>
<feature type="domain" description="Protein kinase" evidence="11">
    <location>
        <begin position="39"/>
        <end position="312"/>
    </location>
</feature>
<feature type="region of interest" description="Disordered" evidence="9">
    <location>
        <begin position="605"/>
        <end position="661"/>
    </location>
</feature>
<keyword evidence="14" id="KW-1185">Reference proteome</keyword>
<keyword evidence="7" id="KW-0344">Guanine-nucleotide releasing factor</keyword>
<evidence type="ECO:0000256" key="2">
    <source>
        <dbReference type="ARBA" id="ARBA00022679"/>
    </source>
</evidence>
<dbReference type="GO" id="GO:0007264">
    <property type="term" value="P:small GTPase-mediated signal transduction"/>
    <property type="evidence" value="ECO:0007669"/>
    <property type="project" value="InterPro"/>
</dbReference>
<evidence type="ECO:0000256" key="9">
    <source>
        <dbReference type="SAM" id="MobiDB-lite"/>
    </source>
</evidence>
<gene>
    <name evidence="13" type="primary">STE7</name>
    <name evidence="13" type="ORF">MCAP1_003563</name>
</gene>
<evidence type="ECO:0000313" key="14">
    <source>
        <dbReference type="Proteomes" id="UP001220961"/>
    </source>
</evidence>
<sequence length="1165" mass="129951">MVQSSPAISVSDDVEKRMGGLDLNNASERAQLDLSSSNLEFISDLGAGNGGTVTKVKHKPTGILMAKKVVFIDTKPETRKQILRELQILHECHSDYIVGFYGAYLSDVNIYMCMEFMDVGSFDSIYSKHGPIDVAVCGKVVVTVIHGLSYLYESFRIIHRDVKPSNILVNRRGQIKLCDFGVSGELINSIADTFVGTSTYMGPERIQGAQYSIKSDVWSLGITMIELAHGSFPFALDYQDDPDATTRAVPRVQEVRSLSILELLQHIVFEPPPQLNPDPRFPPCMVDFVNRCLCKDPQLRPTPMELRQHPFVQQSIQNPVDLQGWVRKAAHGLILLDTLWHGKSHQNRIVVAIGDFDGILRDGVILDAWESHVPKPFDEPKLDNVEEQEDERFDPVLSHPEQDISLSLARRESLGSPTKLTPTITHKKSITTQLNKMEERIFPGLTPMSVDEARTHCTTIHDMLQSKMAAFVGQLHIFEDVVLASAFQNLVDTAHECVVHGHNLSALVHSISALSQAIWAPPDAFGHLKEAQKSLDKVLAQFASIQNLSSSNYVPMEGSSHDHRNKLTQLASSMIKAANMCLVAVFSVLDIAAPTTVVQIWRPANLSSPGKRPSHRTLQLQEQNSESRAASASLTELSSNSMLSLPDTSELTHEDSHKEPSASLSELGLTGAWAPPSVRTVVEPFGDGILARSEEGRILGGDMIGILSSLCKESQCCSSDLVTLLQNFRVFCTPEDLLALVLDQFGKAASDAGRRCLCRLLYTWVSQHWYAPLDAAVLPDMLSFAQKPACKLAQSSTMSLSSACNWRLRQRDEEFPSDPRFHPSLPVFEGKKMSRTISHRLITTLRQKKVLWDIEVLDFDPGELARQITLRESTLFSQITIHELLNRHHDYKDTNYHSKAIHVKEMSLLSTQITNWLGECILRERDLKRRSQKLRFFIVMALEALDLGNYNLVMALLGGLNLSTIGRLKNTWAGVTARKKAKLEKLCKVFEASRNFRTYRTLLRSRQGPTVPFLGLILTDITFCCSGNAVMRTFPSCSEPLINFGRCHMLSNIFQDMKRFQRVYPIEPIPEVQNFLQQVLEQGSDYTPGDYPTAMECMYQRSLALEPRDAMPDALSSVRKGNVMTRTFSAFLNTHGSSSVGLHEEKGPEPMSRTSSSGSASSVPR</sequence>
<dbReference type="InterPro" id="IPR017441">
    <property type="entry name" value="Protein_kinase_ATP_BS"/>
</dbReference>
<dbReference type="PROSITE" id="PS50011">
    <property type="entry name" value="PROTEIN_KINASE_DOM"/>
    <property type="match status" value="1"/>
</dbReference>
<feature type="compositionally biased region" description="Low complexity" evidence="9">
    <location>
        <begin position="1152"/>
        <end position="1165"/>
    </location>
</feature>
<dbReference type="GO" id="GO:0004708">
    <property type="term" value="F:MAP kinase kinase activity"/>
    <property type="evidence" value="ECO:0007669"/>
    <property type="project" value="UniProtKB-EC"/>
</dbReference>
<evidence type="ECO:0000256" key="4">
    <source>
        <dbReference type="ARBA" id="ARBA00022777"/>
    </source>
</evidence>
<dbReference type="Gene3D" id="1.20.870.10">
    <property type="entry name" value="Son of sevenless (SoS) protein Chain: S domain 1"/>
    <property type="match status" value="1"/>
</dbReference>
<feature type="region of interest" description="Disordered" evidence="9">
    <location>
        <begin position="1137"/>
        <end position="1165"/>
    </location>
</feature>
<dbReference type="Pfam" id="PF00617">
    <property type="entry name" value="RasGEF"/>
    <property type="match status" value="1"/>
</dbReference>
<dbReference type="Proteomes" id="UP001220961">
    <property type="component" value="Chromosome 8"/>
</dbReference>
<dbReference type="AlphaFoldDB" id="A0AAF0EF51"/>